<dbReference type="Proteomes" id="UP001597294">
    <property type="component" value="Unassembled WGS sequence"/>
</dbReference>
<dbReference type="RefSeq" id="WP_380255093.1">
    <property type="nucleotide sequence ID" value="NZ_JBHUII010000013.1"/>
</dbReference>
<name>A0ABW5BSV7_9PROT</name>
<reference evidence="2" key="1">
    <citation type="journal article" date="2019" name="Int. J. Syst. Evol. Microbiol.">
        <title>The Global Catalogue of Microorganisms (GCM) 10K type strain sequencing project: providing services to taxonomists for standard genome sequencing and annotation.</title>
        <authorList>
            <consortium name="The Broad Institute Genomics Platform"/>
            <consortium name="The Broad Institute Genome Sequencing Center for Infectious Disease"/>
            <person name="Wu L."/>
            <person name="Ma J."/>
        </authorList>
    </citation>
    <scope>NUCLEOTIDE SEQUENCE [LARGE SCALE GENOMIC DNA]</scope>
    <source>
        <strain evidence="2">CGMCC 4.7192</strain>
    </source>
</reference>
<dbReference type="InterPro" id="IPR043148">
    <property type="entry name" value="TagF_C"/>
</dbReference>
<proteinExistence type="predicted"/>
<dbReference type="SUPFAM" id="SSF53756">
    <property type="entry name" value="UDP-Glycosyltransferase/glycogen phosphorylase"/>
    <property type="match status" value="1"/>
</dbReference>
<protein>
    <submittedName>
        <fullName evidence="1">Uncharacterized protein</fullName>
    </submittedName>
</protein>
<dbReference type="EMBL" id="JBHUII010000013">
    <property type="protein sequence ID" value="MFD2207948.1"/>
    <property type="molecule type" value="Genomic_DNA"/>
</dbReference>
<sequence length="503" mass="58359">MPRGIDFKGALKRIEFFEKSVDVTKIKYEGVTIWPLMRSHVVRFWLAGGHQNSVQGEKTKQQPKRKLSNTLRLWIKMKERAKHLVARCHLIYSGRNKIWFIPGPLGHAEFSQQGYYDKFVDAVSFVTKREDFFKLLLHGDERRHHYAMPAYNYSLRHLIYRASCDMSKIPFKLNDFEDGYKVEALLPYGKEDVIKALSTDLIHLMTFANDFTIVLRKAKPKAIFIVCYESIISMAMILAARRVGVPVIDVQHGKQGKYNVNYTHFTHLPKNGWDLLPNYFWCWGEQSAKNISRHMPASRTTHFPYVIGYLWVALWKNGEPIKITEKHQVFIEELKVIQKKILVTLQPLSDPLPEILLRTMENSPPDWLWLIRMHPNMLLDCNQVINRLDEVAKGKFEVTISSEIPLYPLLKAVDHHVTAWSSVAYEALEFGVSTTIIDETGLDLYSNEIENQLFLYADTKQQLLNTIEQLTIKKSIISNGYIKSNLSEVTSSLERFITKILDK</sequence>
<comment type="caution">
    <text evidence="1">The sequence shown here is derived from an EMBL/GenBank/DDBJ whole genome shotgun (WGS) entry which is preliminary data.</text>
</comment>
<keyword evidence="2" id="KW-1185">Reference proteome</keyword>
<gene>
    <name evidence="1" type="ORF">ACFSKO_20215</name>
</gene>
<evidence type="ECO:0000313" key="2">
    <source>
        <dbReference type="Proteomes" id="UP001597294"/>
    </source>
</evidence>
<dbReference type="Gene3D" id="3.40.50.12580">
    <property type="match status" value="1"/>
</dbReference>
<organism evidence="1 2">
    <name type="scientific">Kiloniella antarctica</name>
    <dbReference type="NCBI Taxonomy" id="1550907"/>
    <lineage>
        <taxon>Bacteria</taxon>
        <taxon>Pseudomonadati</taxon>
        <taxon>Pseudomonadota</taxon>
        <taxon>Alphaproteobacteria</taxon>
        <taxon>Rhodospirillales</taxon>
        <taxon>Kiloniellaceae</taxon>
        <taxon>Kiloniella</taxon>
    </lineage>
</organism>
<accession>A0ABW5BSV7</accession>
<evidence type="ECO:0000313" key="1">
    <source>
        <dbReference type="EMBL" id="MFD2207948.1"/>
    </source>
</evidence>